<dbReference type="InterPro" id="IPR011990">
    <property type="entry name" value="TPR-like_helical_dom_sf"/>
</dbReference>
<keyword evidence="1" id="KW-0802">TPR repeat</keyword>
<accession>A0ABY7VVW6</accession>
<protein>
    <submittedName>
        <fullName evidence="4">Tetratricopeptide repeat protein</fullName>
    </submittedName>
</protein>
<evidence type="ECO:0000313" key="4">
    <source>
        <dbReference type="EMBL" id="WDE96208.1"/>
    </source>
</evidence>
<keyword evidence="3" id="KW-0472">Membrane</keyword>
<feature type="compositionally biased region" description="Acidic residues" evidence="2">
    <location>
        <begin position="169"/>
        <end position="179"/>
    </location>
</feature>
<dbReference type="SMART" id="SM00028">
    <property type="entry name" value="TPR"/>
    <property type="match status" value="1"/>
</dbReference>
<feature type="repeat" description="TPR" evidence="1">
    <location>
        <begin position="88"/>
        <end position="121"/>
    </location>
</feature>
<organism evidence="4 5">
    <name type="scientific">Lentisphaera profundi</name>
    <dbReference type="NCBI Taxonomy" id="1658616"/>
    <lineage>
        <taxon>Bacteria</taxon>
        <taxon>Pseudomonadati</taxon>
        <taxon>Lentisphaerota</taxon>
        <taxon>Lentisphaeria</taxon>
        <taxon>Lentisphaerales</taxon>
        <taxon>Lentisphaeraceae</taxon>
        <taxon>Lentisphaera</taxon>
    </lineage>
</organism>
<dbReference type="PROSITE" id="PS50005">
    <property type="entry name" value="TPR"/>
    <property type="match status" value="1"/>
</dbReference>
<evidence type="ECO:0000256" key="2">
    <source>
        <dbReference type="SAM" id="MobiDB-lite"/>
    </source>
</evidence>
<keyword evidence="3" id="KW-1133">Transmembrane helix</keyword>
<keyword evidence="5" id="KW-1185">Reference proteome</keyword>
<evidence type="ECO:0000256" key="1">
    <source>
        <dbReference type="PROSITE-ProRule" id="PRU00339"/>
    </source>
</evidence>
<dbReference type="Pfam" id="PF00515">
    <property type="entry name" value="TPR_1"/>
    <property type="match status" value="1"/>
</dbReference>
<feature type="region of interest" description="Disordered" evidence="2">
    <location>
        <begin position="153"/>
        <end position="179"/>
    </location>
</feature>
<gene>
    <name evidence="4" type="ORF">PQO03_10855</name>
</gene>
<feature type="transmembrane region" description="Helical" evidence="3">
    <location>
        <begin position="6"/>
        <end position="24"/>
    </location>
</feature>
<keyword evidence="3" id="KW-0812">Transmembrane</keyword>
<evidence type="ECO:0000256" key="3">
    <source>
        <dbReference type="SAM" id="Phobius"/>
    </source>
</evidence>
<dbReference type="Gene3D" id="1.25.40.10">
    <property type="entry name" value="Tetratricopeptide repeat domain"/>
    <property type="match status" value="1"/>
</dbReference>
<name>A0ABY7VVW6_9BACT</name>
<reference evidence="4 5" key="1">
    <citation type="submission" date="2023-02" db="EMBL/GenBank/DDBJ databases">
        <title>Genome sequence of Lentisphaera profundi SAORIC-696.</title>
        <authorList>
            <person name="Kim e."/>
            <person name="Cho J.-C."/>
            <person name="Choi A."/>
            <person name="Kang I."/>
        </authorList>
    </citation>
    <scope>NUCLEOTIDE SEQUENCE [LARGE SCALE GENOMIC DNA]</scope>
    <source>
        <strain evidence="4 5">SAORIC-696</strain>
    </source>
</reference>
<dbReference type="RefSeq" id="WP_274150284.1">
    <property type="nucleotide sequence ID" value="NZ_CP117811.1"/>
</dbReference>
<dbReference type="SUPFAM" id="SSF48452">
    <property type="entry name" value="TPR-like"/>
    <property type="match status" value="1"/>
</dbReference>
<evidence type="ECO:0000313" key="5">
    <source>
        <dbReference type="Proteomes" id="UP001214250"/>
    </source>
</evidence>
<sequence length="216" mass="24400">MSRSVQIQVFAIIAILVGTTYFSLKKQPIQKISDLWQTPNQQASTAFDNGDFGQAAKLYQDPMLKGQALFKNSQFEEAAISFNQDARADALFNSANSLLMMGKYGLAIKAYDRSLELNPEFSDAQFNKELALKRKKILDEAKNKMDEGTGGKLGADEIVFNDKPANNNEGEDTTTEEVMSEDEINELWLRRVQTKPADFLKIKFSYQLYKEAKDNE</sequence>
<dbReference type="PROSITE" id="PS50293">
    <property type="entry name" value="TPR_REGION"/>
    <property type="match status" value="1"/>
</dbReference>
<dbReference type="InterPro" id="IPR019734">
    <property type="entry name" value="TPR_rpt"/>
</dbReference>
<dbReference type="Proteomes" id="UP001214250">
    <property type="component" value="Chromosome 1"/>
</dbReference>
<dbReference type="EMBL" id="CP117811">
    <property type="protein sequence ID" value="WDE96208.1"/>
    <property type="molecule type" value="Genomic_DNA"/>
</dbReference>
<proteinExistence type="predicted"/>